<reference evidence="1" key="2">
    <citation type="submission" date="2021-09" db="EMBL/GenBank/DDBJ databases">
        <authorList>
            <person name="Jia N."/>
            <person name="Wang J."/>
            <person name="Shi W."/>
            <person name="Du L."/>
            <person name="Sun Y."/>
            <person name="Zhan W."/>
            <person name="Jiang J."/>
            <person name="Wang Q."/>
            <person name="Zhang B."/>
            <person name="Ji P."/>
            <person name="Sakyi L.B."/>
            <person name="Cui X."/>
            <person name="Yuan T."/>
            <person name="Jiang B."/>
            <person name="Yang W."/>
            <person name="Lam T.T.-Y."/>
            <person name="Chang Q."/>
            <person name="Ding S."/>
            <person name="Wang X."/>
            <person name="Zhu J."/>
            <person name="Ruan X."/>
            <person name="Zhao L."/>
            <person name="Wei J."/>
            <person name="Que T."/>
            <person name="Du C."/>
            <person name="Cheng J."/>
            <person name="Dai P."/>
            <person name="Han X."/>
            <person name="Huang E."/>
            <person name="Gao Y."/>
            <person name="Liu J."/>
            <person name="Shao H."/>
            <person name="Ye R."/>
            <person name="Li L."/>
            <person name="Wei W."/>
            <person name="Wang X."/>
            <person name="Wang C."/>
            <person name="Huo Q."/>
            <person name="Li W."/>
            <person name="Guo W."/>
            <person name="Chen H."/>
            <person name="Chen S."/>
            <person name="Zhou L."/>
            <person name="Zhou L."/>
            <person name="Ni X."/>
            <person name="Tian J."/>
            <person name="Zhou Y."/>
            <person name="Sheng Y."/>
            <person name="Liu T."/>
            <person name="Pan Y."/>
            <person name="Xia L."/>
            <person name="Li J."/>
            <person name="Zhao F."/>
            <person name="Cao W."/>
        </authorList>
    </citation>
    <scope>NUCLEOTIDE SEQUENCE</scope>
    <source>
        <strain evidence="1">Rsan-2018</strain>
        <tissue evidence="1">Larvae</tissue>
    </source>
</reference>
<organism evidence="1 2">
    <name type="scientific">Rhipicephalus sanguineus</name>
    <name type="common">Brown dog tick</name>
    <name type="synonym">Ixodes sanguineus</name>
    <dbReference type="NCBI Taxonomy" id="34632"/>
    <lineage>
        <taxon>Eukaryota</taxon>
        <taxon>Metazoa</taxon>
        <taxon>Ecdysozoa</taxon>
        <taxon>Arthropoda</taxon>
        <taxon>Chelicerata</taxon>
        <taxon>Arachnida</taxon>
        <taxon>Acari</taxon>
        <taxon>Parasitiformes</taxon>
        <taxon>Ixodida</taxon>
        <taxon>Ixodoidea</taxon>
        <taxon>Ixodidae</taxon>
        <taxon>Rhipicephalinae</taxon>
        <taxon>Rhipicephalus</taxon>
        <taxon>Rhipicephalus</taxon>
    </lineage>
</organism>
<gene>
    <name evidence="1" type="ORF">HPB52_022757</name>
</gene>
<dbReference type="AlphaFoldDB" id="A0A9D4QEC3"/>
<dbReference type="Proteomes" id="UP000821837">
    <property type="component" value="Chromosome 11"/>
</dbReference>
<dbReference type="PANTHER" id="PTHR47526">
    <property type="entry name" value="ATP-DEPENDENT DNA HELICASE"/>
    <property type="match status" value="1"/>
</dbReference>
<keyword evidence="2" id="KW-1185">Reference proteome</keyword>
<accession>A0A9D4QEC3</accession>
<dbReference type="VEuPathDB" id="VectorBase:RSAN_027481"/>
<proteinExistence type="predicted"/>
<dbReference type="VEuPathDB" id="VectorBase:RSAN_035637"/>
<name>A0A9D4QEC3_RHISA</name>
<evidence type="ECO:0000313" key="1">
    <source>
        <dbReference type="EMBL" id="KAH7973198.1"/>
    </source>
</evidence>
<reference evidence="1" key="1">
    <citation type="journal article" date="2020" name="Cell">
        <title>Large-Scale Comparative Analyses of Tick Genomes Elucidate Their Genetic Diversity and Vector Capacities.</title>
        <authorList>
            <consortium name="Tick Genome and Microbiome Consortium (TIGMIC)"/>
            <person name="Jia N."/>
            <person name="Wang J."/>
            <person name="Shi W."/>
            <person name="Du L."/>
            <person name="Sun Y."/>
            <person name="Zhan W."/>
            <person name="Jiang J.F."/>
            <person name="Wang Q."/>
            <person name="Zhang B."/>
            <person name="Ji P."/>
            <person name="Bell-Sakyi L."/>
            <person name="Cui X.M."/>
            <person name="Yuan T.T."/>
            <person name="Jiang B.G."/>
            <person name="Yang W.F."/>
            <person name="Lam T.T."/>
            <person name="Chang Q.C."/>
            <person name="Ding S.J."/>
            <person name="Wang X.J."/>
            <person name="Zhu J.G."/>
            <person name="Ruan X.D."/>
            <person name="Zhao L."/>
            <person name="Wei J.T."/>
            <person name="Ye R.Z."/>
            <person name="Que T.C."/>
            <person name="Du C.H."/>
            <person name="Zhou Y.H."/>
            <person name="Cheng J.X."/>
            <person name="Dai P.F."/>
            <person name="Guo W.B."/>
            <person name="Han X.H."/>
            <person name="Huang E.J."/>
            <person name="Li L.F."/>
            <person name="Wei W."/>
            <person name="Gao Y.C."/>
            <person name="Liu J.Z."/>
            <person name="Shao H.Z."/>
            <person name="Wang X."/>
            <person name="Wang C.C."/>
            <person name="Yang T.C."/>
            <person name="Huo Q.B."/>
            <person name="Li W."/>
            <person name="Chen H.Y."/>
            <person name="Chen S.E."/>
            <person name="Zhou L.G."/>
            <person name="Ni X.B."/>
            <person name="Tian J.H."/>
            <person name="Sheng Y."/>
            <person name="Liu T."/>
            <person name="Pan Y.S."/>
            <person name="Xia L.Y."/>
            <person name="Li J."/>
            <person name="Zhao F."/>
            <person name="Cao W.C."/>
        </authorList>
    </citation>
    <scope>NUCLEOTIDE SEQUENCE</scope>
    <source>
        <strain evidence="1">Rsan-2018</strain>
    </source>
</reference>
<protein>
    <submittedName>
        <fullName evidence="1">Uncharacterized protein</fullName>
    </submittedName>
</protein>
<comment type="caution">
    <text evidence="1">The sequence shown here is derived from an EMBL/GenBank/DDBJ whole genome shotgun (WGS) entry which is preliminary data.</text>
</comment>
<dbReference type="PANTHER" id="PTHR47526:SF4">
    <property type="entry name" value="SWIM-TYPE DOMAIN-CONTAINING PROTEIN"/>
    <property type="match status" value="1"/>
</dbReference>
<evidence type="ECO:0000313" key="2">
    <source>
        <dbReference type="Proteomes" id="UP000821837"/>
    </source>
</evidence>
<sequence length="367" mass="41399">MYTHVRVDNKRIAAVDDMDSYETFTTVCGTVYSRTTCGISFDARFVVDWQFTSEVSQQLADLRQRNVVHLGILNLYDYAYRVVHYAPYVESALEKIATLKGPTSRIIYGIGFFYYNDNSSWQKLQVLIIAAKAKDIIVVITCVLSVPSASKCIAMPPTALRSPSDTPPRFDRAVAMAEEKFDSPSQVLAFSFQMGTLIYNMTQEYRLANDAVYKACTGFIVSDSSQCMVLKACRWLLHAMSDTRPSGFLPSYFGELVGPARARYGTKIKMCDDIDPYRLSIGRDATTDADLLPATTYADIFNYLVFTTNYVTQEQMKAYKSLEAHNFFTSGWVKGLAAKELPSKRVVVLSEVNHSQRLRDQPLKTWV</sequence>
<dbReference type="VEuPathDB" id="VectorBase:RSAN_029371"/>
<dbReference type="EMBL" id="JABSTV010001247">
    <property type="protein sequence ID" value="KAH7973198.1"/>
    <property type="molecule type" value="Genomic_DNA"/>
</dbReference>